<keyword evidence="3" id="KW-1185">Reference proteome</keyword>
<dbReference type="Proteomes" id="UP001528912">
    <property type="component" value="Unassembled WGS sequence"/>
</dbReference>
<protein>
    <recommendedName>
        <fullName evidence="4">DUF559 domain-containing protein</fullName>
    </recommendedName>
</protein>
<comment type="caution">
    <text evidence="2">The sequence shown here is derived from an EMBL/GenBank/DDBJ whole genome shotgun (WGS) entry which is preliminary data.</text>
</comment>
<gene>
    <name evidence="2" type="ORF">P4R38_14830</name>
</gene>
<accession>A0ABT6C9C7</accession>
<evidence type="ECO:0000256" key="1">
    <source>
        <dbReference type="SAM" id="MobiDB-lite"/>
    </source>
</evidence>
<evidence type="ECO:0008006" key="4">
    <source>
        <dbReference type="Google" id="ProtNLM"/>
    </source>
</evidence>
<reference evidence="2 3" key="1">
    <citation type="submission" date="2023-03" db="EMBL/GenBank/DDBJ databases">
        <title>YIM 133296 draft genome.</title>
        <authorList>
            <person name="Xiong L."/>
        </authorList>
    </citation>
    <scope>NUCLEOTIDE SEQUENCE [LARGE SCALE GENOMIC DNA]</scope>
    <source>
        <strain evidence="2 3">YIM 133296</strain>
    </source>
</reference>
<evidence type="ECO:0000313" key="3">
    <source>
        <dbReference type="Proteomes" id="UP001528912"/>
    </source>
</evidence>
<evidence type="ECO:0000313" key="2">
    <source>
        <dbReference type="EMBL" id="MDF8265522.1"/>
    </source>
</evidence>
<organism evidence="2 3">
    <name type="scientific">Luteipulveratus flavus</name>
    <dbReference type="NCBI Taxonomy" id="3031728"/>
    <lineage>
        <taxon>Bacteria</taxon>
        <taxon>Bacillati</taxon>
        <taxon>Actinomycetota</taxon>
        <taxon>Actinomycetes</taxon>
        <taxon>Micrococcales</taxon>
        <taxon>Dermacoccaceae</taxon>
        <taxon>Luteipulveratus</taxon>
    </lineage>
</organism>
<sequence>MSIAQGSRASGAATHHGPASAATSLPHGLRTLVAAHPGGLFLHRDAMTNGVSSRELAGWVRAGLVRRLSRATYAIGPAPAEPEDAHRELTRAMLLGHPALIASHHSALALLGVDLCDVDLRRAYGIWTNGSASRTLPTVRLIRPTRVPPYGHVGGWSCVRPAWAIAQTTAEHGIVAGVAAADHALHSKIVTMDGLIGAVADHEGMRGAATMRRMLDLCDPRAESVGETRLRLICIDAGIEVEPQFWVLDGHRRVARADFRVKGTRLLLEFDGMLKYRAAEGQQALEKEKRREDECRRLGWDFERFTWPAVDRPAFVRSRIHEGLARAAR</sequence>
<feature type="region of interest" description="Disordered" evidence="1">
    <location>
        <begin position="1"/>
        <end position="22"/>
    </location>
</feature>
<name>A0ABT6C9C7_9MICO</name>
<dbReference type="RefSeq" id="WP_277192845.1">
    <property type="nucleotide sequence ID" value="NZ_JAROAV010000036.1"/>
</dbReference>
<dbReference type="EMBL" id="JAROAV010000036">
    <property type="protein sequence ID" value="MDF8265522.1"/>
    <property type="molecule type" value="Genomic_DNA"/>
</dbReference>
<proteinExistence type="predicted"/>